<organism evidence="4 5">
    <name type="scientific">Coemansia spiralis</name>
    <dbReference type="NCBI Taxonomy" id="417178"/>
    <lineage>
        <taxon>Eukaryota</taxon>
        <taxon>Fungi</taxon>
        <taxon>Fungi incertae sedis</taxon>
        <taxon>Zoopagomycota</taxon>
        <taxon>Kickxellomycotina</taxon>
        <taxon>Kickxellomycetes</taxon>
        <taxon>Kickxellales</taxon>
        <taxon>Kickxellaceae</taxon>
        <taxon>Coemansia</taxon>
    </lineage>
</organism>
<dbReference type="OrthoDB" id="45518at2759"/>
<sequence>MNPEEDTEWNDILRKHGILPQQIKITQNDIYDSAVAKAQEEESERLEKLDLDELAELEDEEDDQVLVQYRQQRLAEIKAQVDKERFGELMHISEPDYKRQVTEASRDSWIVVHLFRDSIPECKLMNRFLGELAQQYRATKFVKIISVECIHNYPDANLPTLLVYGKGDMRGQLVRLDKFGGMRTKRKDIEDYLKGLGAVDPALKRALPGEGADEASDDDDDESNGGSMYFDLSKGI</sequence>
<accession>A0A9W8GMF5</accession>
<gene>
    <name evidence="4" type="primary">PLP2</name>
    <name evidence="4" type="ORF">IWW39_001678</name>
</gene>
<comment type="similarity">
    <text evidence="1">Belongs to the phosducin family.</text>
</comment>
<reference evidence="4" key="1">
    <citation type="submission" date="2022-07" db="EMBL/GenBank/DDBJ databases">
        <title>Phylogenomic reconstructions and comparative analyses of Kickxellomycotina fungi.</title>
        <authorList>
            <person name="Reynolds N.K."/>
            <person name="Stajich J.E."/>
            <person name="Barry K."/>
            <person name="Grigoriev I.V."/>
            <person name="Crous P."/>
            <person name="Smith M.E."/>
        </authorList>
    </citation>
    <scope>NUCLEOTIDE SEQUENCE</scope>
    <source>
        <strain evidence="4">CBS 109367</strain>
    </source>
</reference>
<dbReference type="CDD" id="cd02988">
    <property type="entry name" value="Phd_like_VIAF"/>
    <property type="match status" value="1"/>
</dbReference>
<dbReference type="SUPFAM" id="SSF52833">
    <property type="entry name" value="Thioredoxin-like"/>
    <property type="match status" value="1"/>
</dbReference>
<dbReference type="Pfam" id="PF02114">
    <property type="entry name" value="Phosducin"/>
    <property type="match status" value="1"/>
</dbReference>
<dbReference type="GO" id="GO:0006457">
    <property type="term" value="P:protein folding"/>
    <property type="evidence" value="ECO:0007669"/>
    <property type="project" value="TreeGrafter"/>
</dbReference>
<dbReference type="Gene3D" id="3.40.30.10">
    <property type="entry name" value="Glutaredoxin"/>
    <property type="match status" value="1"/>
</dbReference>
<feature type="compositionally biased region" description="Acidic residues" evidence="2">
    <location>
        <begin position="211"/>
        <end position="223"/>
    </location>
</feature>
<name>A0A9W8GMF5_9FUNG</name>
<evidence type="ECO:0000313" key="5">
    <source>
        <dbReference type="Proteomes" id="UP001151516"/>
    </source>
</evidence>
<dbReference type="InterPro" id="IPR051498">
    <property type="entry name" value="Phosducin-like_chap/apop_reg"/>
</dbReference>
<dbReference type="Proteomes" id="UP001151516">
    <property type="component" value="Unassembled WGS sequence"/>
</dbReference>
<dbReference type="InterPro" id="IPR024253">
    <property type="entry name" value="Phosducin_thioredoxin-like_dom"/>
</dbReference>
<comment type="caution">
    <text evidence="4">The sequence shown here is derived from an EMBL/GenBank/DDBJ whole genome shotgun (WGS) entry which is preliminary data.</text>
</comment>
<feature type="region of interest" description="Disordered" evidence="2">
    <location>
        <begin position="207"/>
        <end position="236"/>
    </location>
</feature>
<dbReference type="EMBL" id="JANBTX010000030">
    <property type="protein sequence ID" value="KAJ2689216.1"/>
    <property type="molecule type" value="Genomic_DNA"/>
</dbReference>
<dbReference type="PANTHER" id="PTHR45809">
    <property type="entry name" value="VIRAL IAP-ASSOCIATED FACTOR HOMOLOG"/>
    <property type="match status" value="1"/>
</dbReference>
<dbReference type="AlphaFoldDB" id="A0A9W8GMF5"/>
<keyword evidence="5" id="KW-1185">Reference proteome</keyword>
<dbReference type="InterPro" id="IPR036249">
    <property type="entry name" value="Thioredoxin-like_sf"/>
</dbReference>
<evidence type="ECO:0000313" key="4">
    <source>
        <dbReference type="EMBL" id="KAJ2689216.1"/>
    </source>
</evidence>
<dbReference type="PANTHER" id="PTHR45809:SF3">
    <property type="entry name" value="VIRAL IAP-ASSOCIATED FACTOR HOMOLOG"/>
    <property type="match status" value="1"/>
</dbReference>
<evidence type="ECO:0000256" key="2">
    <source>
        <dbReference type="SAM" id="MobiDB-lite"/>
    </source>
</evidence>
<feature type="domain" description="Phosducin" evidence="3">
    <location>
        <begin position="27"/>
        <end position="198"/>
    </location>
</feature>
<proteinExistence type="inferred from homology"/>
<evidence type="ECO:0000256" key="1">
    <source>
        <dbReference type="ARBA" id="ARBA00009686"/>
    </source>
</evidence>
<protein>
    <submittedName>
        <fullName evidence="4">Proteolipid protein 2</fullName>
    </submittedName>
</protein>
<dbReference type="GO" id="GO:0005737">
    <property type="term" value="C:cytoplasm"/>
    <property type="evidence" value="ECO:0007669"/>
    <property type="project" value="TreeGrafter"/>
</dbReference>
<evidence type="ECO:0000259" key="3">
    <source>
        <dbReference type="Pfam" id="PF02114"/>
    </source>
</evidence>